<dbReference type="Pfam" id="PF07542">
    <property type="entry name" value="ATP12"/>
    <property type="match status" value="1"/>
</dbReference>
<organism evidence="1 2">
    <name type="scientific">Stakelama flava</name>
    <dbReference type="NCBI Taxonomy" id="2860338"/>
    <lineage>
        <taxon>Bacteria</taxon>
        <taxon>Pseudomonadati</taxon>
        <taxon>Pseudomonadota</taxon>
        <taxon>Alphaproteobacteria</taxon>
        <taxon>Sphingomonadales</taxon>
        <taxon>Sphingomonadaceae</taxon>
        <taxon>Stakelama</taxon>
    </lineage>
</organism>
<name>A0ABS6XMU4_9SPHN</name>
<sequence length="229" mass="24736">MKRFWKAVTTAPEGDQFGIALDGRPVRTPGRAPMTVPNAVLAEKIADEWRAVAETIDPAAMPLTGLANAAIDRAGTDRKTFAATLAAYGETDLLCYRADSPDDLVARQEMLWGPHLDWAQARYDIRLERVHGVMHVAQPVATVARLNEAVAACSAHELAGLYPIVTITGSLVLALALLEAAAEADAIWQAANCDEDWQAGQWGEDELAAKARADKRASFDAGVRFLKML</sequence>
<evidence type="ECO:0000313" key="1">
    <source>
        <dbReference type="EMBL" id="MBW4331527.1"/>
    </source>
</evidence>
<proteinExistence type="predicted"/>
<dbReference type="EMBL" id="JAHWZX010000010">
    <property type="protein sequence ID" value="MBW4331527.1"/>
    <property type="molecule type" value="Genomic_DNA"/>
</dbReference>
<protein>
    <submittedName>
        <fullName evidence="1">ATPase</fullName>
    </submittedName>
</protein>
<gene>
    <name evidence="1" type="ORF">KY084_11675</name>
</gene>
<keyword evidence="2" id="KW-1185">Reference proteome</keyword>
<dbReference type="RefSeq" id="WP_219238650.1">
    <property type="nucleotide sequence ID" value="NZ_JAHWZX010000010.1"/>
</dbReference>
<dbReference type="InterPro" id="IPR011419">
    <property type="entry name" value="ATP12_ATP_synth-F1-assembly"/>
</dbReference>
<evidence type="ECO:0000313" key="2">
    <source>
        <dbReference type="Proteomes" id="UP001197214"/>
    </source>
</evidence>
<dbReference type="PANTHER" id="PTHR21013:SF10">
    <property type="entry name" value="ATP SYNTHASE MITOCHONDRIAL F1 COMPLEX ASSEMBLY FACTOR 2"/>
    <property type="match status" value="1"/>
</dbReference>
<dbReference type="Proteomes" id="UP001197214">
    <property type="component" value="Unassembled WGS sequence"/>
</dbReference>
<accession>A0ABS6XMU4</accession>
<comment type="caution">
    <text evidence="1">The sequence shown here is derived from an EMBL/GenBank/DDBJ whole genome shotgun (WGS) entry which is preliminary data.</text>
</comment>
<dbReference type="PANTHER" id="PTHR21013">
    <property type="entry name" value="ATP SYNTHASE MITOCHONDRIAL F1 COMPLEX ASSEMBLY FACTOR 2/ATP12 PROTEIN, MITOCHONDRIAL PRECURSOR"/>
    <property type="match status" value="1"/>
</dbReference>
<reference evidence="1 2" key="1">
    <citation type="submission" date="2021-07" db="EMBL/GenBank/DDBJ databases">
        <title>Stakelama flava sp. nov., a novel endophytic bacterium isolated from branch of Kandelia candel.</title>
        <authorList>
            <person name="Tuo L."/>
        </authorList>
    </citation>
    <scope>NUCLEOTIDE SEQUENCE [LARGE SCALE GENOMIC DNA]</scope>
    <source>
        <strain evidence="1 2">CBK3Z-3</strain>
    </source>
</reference>